<dbReference type="EMBL" id="CDPU01000075">
    <property type="protein sequence ID" value="CEO56813.1"/>
    <property type="molecule type" value="Genomic_DNA"/>
</dbReference>
<accession>A0A0B7KGZ4</accession>
<evidence type="ECO:0000256" key="1">
    <source>
        <dbReference type="SAM" id="SignalP"/>
    </source>
</evidence>
<protein>
    <submittedName>
        <fullName evidence="2">Uncharacterized protein</fullName>
    </submittedName>
</protein>
<keyword evidence="1" id="KW-0732">Signal</keyword>
<feature type="chain" id="PRO_5002132258" evidence="1">
    <location>
        <begin position="18"/>
        <end position="61"/>
    </location>
</feature>
<proteinExistence type="predicted"/>
<reference evidence="2" key="1">
    <citation type="submission" date="2015-01" db="EMBL/GenBank/DDBJ databases">
        <authorList>
            <person name="Durling Mikael"/>
        </authorList>
    </citation>
    <scope>NUCLEOTIDE SEQUENCE</scope>
</reference>
<dbReference type="AlphaFoldDB" id="A0A0B7KGZ4"/>
<gene>
    <name evidence="2" type="ORF">BN869_000012871_1</name>
</gene>
<organism evidence="2">
    <name type="scientific">Bionectria ochroleuca</name>
    <name type="common">Gliocladium roseum</name>
    <dbReference type="NCBI Taxonomy" id="29856"/>
    <lineage>
        <taxon>Eukaryota</taxon>
        <taxon>Fungi</taxon>
        <taxon>Dikarya</taxon>
        <taxon>Ascomycota</taxon>
        <taxon>Pezizomycotina</taxon>
        <taxon>Sordariomycetes</taxon>
        <taxon>Hypocreomycetidae</taxon>
        <taxon>Hypocreales</taxon>
        <taxon>Bionectriaceae</taxon>
        <taxon>Clonostachys</taxon>
    </lineage>
</organism>
<feature type="signal peptide" evidence="1">
    <location>
        <begin position="1"/>
        <end position="17"/>
    </location>
</feature>
<name>A0A0B7KGZ4_BIOOC</name>
<evidence type="ECO:0000313" key="2">
    <source>
        <dbReference type="EMBL" id="CEO56813.1"/>
    </source>
</evidence>
<sequence length="61" mass="6508">MTACLCYSLTVLCSAHGQPLKSTAQAGRAQLFASACVVLQLQWPSPLHFVLENHAAQSPNP</sequence>